<comment type="caution">
    <text evidence="1">The sequence shown here is derived from an EMBL/GenBank/DDBJ whole genome shotgun (WGS) entry which is preliminary data.</text>
</comment>
<reference evidence="1" key="1">
    <citation type="journal article" date="2021" name="Environ. Microbiol.">
        <title>Gene family expansions and transcriptome signatures uncover fungal adaptations to wood decay.</title>
        <authorList>
            <person name="Hage H."/>
            <person name="Miyauchi S."/>
            <person name="Viragh M."/>
            <person name="Drula E."/>
            <person name="Min B."/>
            <person name="Chaduli D."/>
            <person name="Navarro D."/>
            <person name="Favel A."/>
            <person name="Norest M."/>
            <person name="Lesage-Meessen L."/>
            <person name="Balint B."/>
            <person name="Merenyi Z."/>
            <person name="de Eugenio L."/>
            <person name="Morin E."/>
            <person name="Martinez A.T."/>
            <person name="Baldrian P."/>
            <person name="Stursova M."/>
            <person name="Martinez M.J."/>
            <person name="Novotny C."/>
            <person name="Magnuson J.K."/>
            <person name="Spatafora J.W."/>
            <person name="Maurice S."/>
            <person name="Pangilinan J."/>
            <person name="Andreopoulos W."/>
            <person name="LaButti K."/>
            <person name="Hundley H."/>
            <person name="Na H."/>
            <person name="Kuo A."/>
            <person name="Barry K."/>
            <person name="Lipzen A."/>
            <person name="Henrissat B."/>
            <person name="Riley R."/>
            <person name="Ahrendt S."/>
            <person name="Nagy L.G."/>
            <person name="Grigoriev I.V."/>
            <person name="Martin F."/>
            <person name="Rosso M.N."/>
        </authorList>
    </citation>
    <scope>NUCLEOTIDE SEQUENCE</scope>
    <source>
        <strain evidence="1">CBS 384.51</strain>
    </source>
</reference>
<name>A0ACB8UKF3_9APHY</name>
<evidence type="ECO:0000313" key="2">
    <source>
        <dbReference type="Proteomes" id="UP001055072"/>
    </source>
</evidence>
<accession>A0ACB8UKF3</accession>
<gene>
    <name evidence="1" type="ORF">BDY19DRAFT_914959</name>
</gene>
<protein>
    <submittedName>
        <fullName evidence="1">Uncharacterized protein</fullName>
    </submittedName>
</protein>
<dbReference type="Proteomes" id="UP001055072">
    <property type="component" value="Unassembled WGS sequence"/>
</dbReference>
<keyword evidence="2" id="KW-1185">Reference proteome</keyword>
<sequence length="778" mass="87406">MSSPDLQYVETDYRIPEPEAQQIPDFYYHLEHSETAHNYFSPSHHITFDDANGHNEDHDIYRGEPPPEPPSTPRTPRPPSVASHSSSSSSGSSSSSDSSMFGGRLGAISTIVERAISHWARAWVSSSSLSDSSSSSSSPSRSSAVNASRSIISRRRRRRFSVADIHNARSEWEIHARIKAREEARQVPREFLLYSPRLGEATAQKTARKSRAVDVGSEPLGVLRTTVLPLILQELSKSMKTTARSRRSQESSSLPSPASYPSSGQSSGAFDGLRFRDFALPPVEPLGDYRPPLLEDARTRRRGRKGKHRDAPVAPLMTRDISDGSTDKAWWLDVANPTWEDMRAIGKLLHLHPLTLEDILVQESREKLELFPKLGYYLVVFRAIESEKSRHRRRLIGTLNSNDTRDELRDEGILEAVNVYLVVFKEGICTFHFSDISDHTDVVRNKIQSLTESAMTTMSADWIAHGIMDSIVDSFFPLLEQVEKEMIHLENVMFSDGNVAIAKPMDDRDGDQLEEKPMKRGSGSDTLTSHSRSSSSSFENENKSLPTQQKEKATTSVLHAQFAVPKRRIMTIRYIKHLIRRIALSVPRFNFKLMQVSRGKQVTHRTVNRIARVRRLVTSLSRILASKSEVVAQVKKRLLMTGESGLSHDTGNDNDVYIYLGDVQDHILTLQQSLAHYERMLSQSHPIYLSHLRLSVSASKSGSDKAIAMLTMVSMAVLVMQVVIGFNSMNVTLPHDERGAGRFHVFGTVIAACVGLLFLYGCIVRYWWVSSSRKRSWS</sequence>
<dbReference type="EMBL" id="MU274900">
    <property type="protein sequence ID" value="KAI0094857.1"/>
    <property type="molecule type" value="Genomic_DNA"/>
</dbReference>
<evidence type="ECO:0000313" key="1">
    <source>
        <dbReference type="EMBL" id="KAI0094857.1"/>
    </source>
</evidence>
<proteinExistence type="predicted"/>
<organism evidence="1 2">
    <name type="scientific">Irpex rosettiformis</name>
    <dbReference type="NCBI Taxonomy" id="378272"/>
    <lineage>
        <taxon>Eukaryota</taxon>
        <taxon>Fungi</taxon>
        <taxon>Dikarya</taxon>
        <taxon>Basidiomycota</taxon>
        <taxon>Agaricomycotina</taxon>
        <taxon>Agaricomycetes</taxon>
        <taxon>Polyporales</taxon>
        <taxon>Irpicaceae</taxon>
        <taxon>Irpex</taxon>
    </lineage>
</organism>